<keyword evidence="4" id="KW-1185">Reference proteome</keyword>
<dbReference type="AlphaFoldDB" id="A0A377GJZ4"/>
<evidence type="ECO:0000256" key="1">
    <source>
        <dbReference type="SAM" id="MobiDB-lite"/>
    </source>
</evidence>
<gene>
    <name evidence="3" type="ORF">NCTC11401_01980</name>
    <name evidence="2" type="ORF">SAMN05421777_13312</name>
</gene>
<dbReference type="Proteomes" id="UP000186808">
    <property type="component" value="Unassembled WGS sequence"/>
</dbReference>
<feature type="compositionally biased region" description="Low complexity" evidence="1">
    <location>
        <begin position="194"/>
        <end position="208"/>
    </location>
</feature>
<protein>
    <submittedName>
        <fullName evidence="3">Uncharacterized protein</fullName>
    </submittedName>
</protein>
<feature type="region of interest" description="Disordered" evidence="1">
    <location>
        <begin position="161"/>
        <end position="180"/>
    </location>
</feature>
<organism evidence="3 5">
    <name type="scientific">Fluoribacter gormanii</name>
    <dbReference type="NCBI Taxonomy" id="464"/>
    <lineage>
        <taxon>Bacteria</taxon>
        <taxon>Pseudomonadati</taxon>
        <taxon>Pseudomonadota</taxon>
        <taxon>Gammaproteobacteria</taxon>
        <taxon>Legionellales</taxon>
        <taxon>Legionellaceae</taxon>
        <taxon>Fluoribacter</taxon>
    </lineage>
</organism>
<evidence type="ECO:0000313" key="4">
    <source>
        <dbReference type="Proteomes" id="UP000186808"/>
    </source>
</evidence>
<evidence type="ECO:0000313" key="3">
    <source>
        <dbReference type="EMBL" id="STO25150.1"/>
    </source>
</evidence>
<name>A0A377GJZ4_9GAMM</name>
<dbReference type="OrthoDB" id="10001339at2"/>
<feature type="region of interest" description="Disordered" evidence="1">
    <location>
        <begin position="190"/>
        <end position="209"/>
    </location>
</feature>
<reference evidence="2 4" key="1">
    <citation type="submission" date="2017-01" db="EMBL/GenBank/DDBJ databases">
        <authorList>
            <person name="Varghese N."/>
            <person name="Submissions S."/>
        </authorList>
    </citation>
    <scope>NUCLEOTIDE SEQUENCE [LARGE SCALE GENOMIC DNA]</scope>
    <source>
        <strain evidence="2 4">ATCC 33342</strain>
    </source>
</reference>
<dbReference type="RefSeq" id="WP_058467719.1">
    <property type="nucleotide sequence ID" value="NZ_CAAAIV010000063.1"/>
</dbReference>
<feature type="compositionally biased region" description="Polar residues" evidence="1">
    <location>
        <begin position="268"/>
        <end position="286"/>
    </location>
</feature>
<evidence type="ECO:0000313" key="5">
    <source>
        <dbReference type="Proteomes" id="UP000254374"/>
    </source>
</evidence>
<feature type="region of interest" description="Disordered" evidence="1">
    <location>
        <begin position="259"/>
        <end position="286"/>
    </location>
</feature>
<evidence type="ECO:0000313" key="2">
    <source>
        <dbReference type="EMBL" id="SIR87201.1"/>
    </source>
</evidence>
<accession>A0A377GJZ4</accession>
<proteinExistence type="predicted"/>
<dbReference type="EMBL" id="FTNL01000033">
    <property type="protein sequence ID" value="SIR87201.1"/>
    <property type="molecule type" value="Genomic_DNA"/>
</dbReference>
<reference evidence="3 5" key="2">
    <citation type="submission" date="2018-06" db="EMBL/GenBank/DDBJ databases">
        <authorList>
            <consortium name="Pathogen Informatics"/>
            <person name="Doyle S."/>
        </authorList>
    </citation>
    <scope>NUCLEOTIDE SEQUENCE [LARGE SCALE GENOMIC DNA]</scope>
    <source>
        <strain evidence="3 5">NCTC11401</strain>
    </source>
</reference>
<dbReference type="Proteomes" id="UP000254374">
    <property type="component" value="Unassembled WGS sequence"/>
</dbReference>
<dbReference type="EMBL" id="UGGV01000001">
    <property type="protein sequence ID" value="STO25150.1"/>
    <property type="molecule type" value="Genomic_DNA"/>
</dbReference>
<sequence length="286" mass="32750">MSFRIELASKEGIFIYLVVINDVINVNFETADPADKYLAAQMRERFTHLLSAHASLEHLQNMVRGEDAEHIKRHHGIKRETQIVHIHYSFDQDITPELLEHFFNQLIIAQKSPEHPSDQFITEDQVKQMVKTFGIFYAEFKGSKFEKECLKERELTKQEKDSLIQHAKQKTTSHLSKRDVSQLEECGISLSEIPKPSQQPKQDSPAPSFRTIDINEIDILAELIRINTQIRLSGFRSGFFQSQPNSPVEKPNISTGFGGFKPGFLMTKPNSSKDQASETMESYSPQ</sequence>